<proteinExistence type="predicted"/>
<evidence type="ECO:0000256" key="1">
    <source>
        <dbReference type="SAM" id="MobiDB-lite"/>
    </source>
</evidence>
<comment type="caution">
    <text evidence="2">The sequence shown here is derived from an EMBL/GenBank/DDBJ whole genome shotgun (WGS) entry which is preliminary data.</text>
</comment>
<organism evidence="2 3">
    <name type="scientific">Candidatus Proximibacter danicus</name>
    <dbReference type="NCBI Taxonomy" id="2954365"/>
    <lineage>
        <taxon>Bacteria</taxon>
        <taxon>Pseudomonadati</taxon>
        <taxon>Pseudomonadota</taxon>
        <taxon>Betaproteobacteria</taxon>
        <taxon>Candidatus Proximibacter</taxon>
    </lineage>
</organism>
<evidence type="ECO:0000313" key="2">
    <source>
        <dbReference type="EMBL" id="MBK8525331.1"/>
    </source>
</evidence>
<dbReference type="EMBL" id="JADJUC010000028">
    <property type="protein sequence ID" value="MBK8525331.1"/>
    <property type="molecule type" value="Genomic_DNA"/>
</dbReference>
<protein>
    <submittedName>
        <fullName evidence="2">Uncharacterized protein</fullName>
    </submittedName>
</protein>
<evidence type="ECO:0000313" key="3">
    <source>
        <dbReference type="Proteomes" id="UP000886689"/>
    </source>
</evidence>
<gene>
    <name evidence="2" type="ORF">IPL58_15600</name>
</gene>
<feature type="region of interest" description="Disordered" evidence="1">
    <location>
        <begin position="1"/>
        <end position="21"/>
    </location>
</feature>
<reference evidence="2" key="1">
    <citation type="submission" date="2020-10" db="EMBL/GenBank/DDBJ databases">
        <title>Connecting structure to function with the recovery of over 1000 high-quality activated sludge metagenome-assembled genomes encoding full-length rRNA genes using long-read sequencing.</title>
        <authorList>
            <person name="Singleton C.M."/>
            <person name="Petriglieri F."/>
            <person name="Kristensen J.M."/>
            <person name="Kirkegaard R.H."/>
            <person name="Michaelsen T.Y."/>
            <person name="Andersen M.H."/>
            <person name="Karst S.M."/>
            <person name="Dueholm M.S."/>
            <person name="Nielsen P.H."/>
            <person name="Albertsen M."/>
        </authorList>
    </citation>
    <scope>NUCLEOTIDE SEQUENCE</scope>
    <source>
        <strain evidence="2">Hirt_18-Q3-R61-65_BATAC.395</strain>
    </source>
</reference>
<accession>A0A9D7K405</accession>
<sequence length="122" mass="13564">MKLGAKTYLLSSSDEPPTTEEVRITSVSNAAHNDWKYRSFMKVFATTAEFVGASDSETRDTIIRGQRNYRLAVFSEGRRGVKPYLVRMPAILIDGKPSALPTSGLRKRSNRYADIAPIDPLA</sequence>
<dbReference type="Proteomes" id="UP000886689">
    <property type="component" value="Unassembled WGS sequence"/>
</dbReference>
<dbReference type="AlphaFoldDB" id="A0A9D7K405"/>
<name>A0A9D7K405_9PROT</name>